<gene>
    <name evidence="1" type="ORF">BJ138DRAFT_1154163</name>
</gene>
<evidence type="ECO:0000313" key="2">
    <source>
        <dbReference type="Proteomes" id="UP000790377"/>
    </source>
</evidence>
<sequence>MGNQTGEQGIRATIKVLEDELLHLEKEKINLLAHLHRVQDSIACTRVRAGNLKNSLVPVYRLPNEILQACFHQLVQFWLDENDGADEQTIMDQIYMDSEIEGFDWPSTPAVAISHVSQHWRQLVINMPSLWTNLIITPKFERHLDVSRGFFQRFSGMPISANFRSFGSEDTLSPAMLSLAEATVPKLLHAQQITALTFLDSGPVLSRLLSRMVEQPIVTGPPPLIVFSCLTTLSIVGFAGWSLNHLKSLLSATPQLKSLELEVPDPHMLYSELIIDQPIVCLPTLEKLTLIQSSRHLGKFLDSLSIPNLQELRLLRWHPDDDKRCLFVDQLPRFIKVQNLTIHIVTGDDFGGYLLPQYRRIIRAFSNVTHLTLRSLDIFSSSDWEGESSPISFWPNLQQLTLHFAFDAIEGSPRGRFSWLQKQVDRQHSPLQILVIDSSKKLSMHADEHLFCSYRELQEYGTVKGSRLDEFLLWQHAWFSLTYPHYNSATYFSEDWFSDQAKT</sequence>
<organism evidence="1 2">
    <name type="scientific">Hygrophoropsis aurantiaca</name>
    <dbReference type="NCBI Taxonomy" id="72124"/>
    <lineage>
        <taxon>Eukaryota</taxon>
        <taxon>Fungi</taxon>
        <taxon>Dikarya</taxon>
        <taxon>Basidiomycota</taxon>
        <taxon>Agaricomycotina</taxon>
        <taxon>Agaricomycetes</taxon>
        <taxon>Agaricomycetidae</taxon>
        <taxon>Boletales</taxon>
        <taxon>Coniophorineae</taxon>
        <taxon>Hygrophoropsidaceae</taxon>
        <taxon>Hygrophoropsis</taxon>
    </lineage>
</organism>
<protein>
    <submittedName>
        <fullName evidence="1">Uncharacterized protein</fullName>
    </submittedName>
</protein>
<name>A0ACB8A9G8_9AGAM</name>
<dbReference type="Proteomes" id="UP000790377">
    <property type="component" value="Unassembled WGS sequence"/>
</dbReference>
<accession>A0ACB8A9G8</accession>
<evidence type="ECO:0000313" key="1">
    <source>
        <dbReference type="EMBL" id="KAH7909899.1"/>
    </source>
</evidence>
<proteinExistence type="predicted"/>
<comment type="caution">
    <text evidence="1">The sequence shown here is derived from an EMBL/GenBank/DDBJ whole genome shotgun (WGS) entry which is preliminary data.</text>
</comment>
<dbReference type="EMBL" id="MU267736">
    <property type="protein sequence ID" value="KAH7909899.1"/>
    <property type="molecule type" value="Genomic_DNA"/>
</dbReference>
<reference evidence="1" key="1">
    <citation type="journal article" date="2021" name="New Phytol.">
        <title>Evolutionary innovations through gain and loss of genes in the ectomycorrhizal Boletales.</title>
        <authorList>
            <person name="Wu G."/>
            <person name="Miyauchi S."/>
            <person name="Morin E."/>
            <person name="Kuo A."/>
            <person name="Drula E."/>
            <person name="Varga T."/>
            <person name="Kohler A."/>
            <person name="Feng B."/>
            <person name="Cao Y."/>
            <person name="Lipzen A."/>
            <person name="Daum C."/>
            <person name="Hundley H."/>
            <person name="Pangilinan J."/>
            <person name="Johnson J."/>
            <person name="Barry K."/>
            <person name="LaButti K."/>
            <person name="Ng V."/>
            <person name="Ahrendt S."/>
            <person name="Min B."/>
            <person name="Choi I.G."/>
            <person name="Park H."/>
            <person name="Plett J.M."/>
            <person name="Magnuson J."/>
            <person name="Spatafora J.W."/>
            <person name="Nagy L.G."/>
            <person name="Henrissat B."/>
            <person name="Grigoriev I.V."/>
            <person name="Yang Z.L."/>
            <person name="Xu J."/>
            <person name="Martin F.M."/>
        </authorList>
    </citation>
    <scope>NUCLEOTIDE SEQUENCE</scope>
    <source>
        <strain evidence="1">ATCC 28755</strain>
    </source>
</reference>
<keyword evidence="2" id="KW-1185">Reference proteome</keyword>